<gene>
    <name evidence="2" type="ORF">IAA84_13690</name>
</gene>
<dbReference type="Gene3D" id="3.30.950.30">
    <property type="entry name" value="Schlafen, AAA domain"/>
    <property type="match status" value="1"/>
</dbReference>
<dbReference type="PANTHER" id="PTHR30595:SF6">
    <property type="entry name" value="SCHLAFEN ALBA-2 DOMAIN-CONTAINING PROTEIN"/>
    <property type="match status" value="1"/>
</dbReference>
<accession>A0A9D1G2W1</accession>
<organism evidence="2 3">
    <name type="scientific">Candidatus Alectryocaccomicrobium excrementavium</name>
    <dbReference type="NCBI Taxonomy" id="2840668"/>
    <lineage>
        <taxon>Bacteria</taxon>
        <taxon>Bacillati</taxon>
        <taxon>Bacillota</taxon>
        <taxon>Clostridia</taxon>
        <taxon>Candidatus Alectryocaccomicrobium</taxon>
    </lineage>
</organism>
<dbReference type="PANTHER" id="PTHR30595">
    <property type="entry name" value="GLPR-RELATED TRANSCRIPTIONAL REPRESSOR"/>
    <property type="match status" value="1"/>
</dbReference>
<dbReference type="Proteomes" id="UP000824140">
    <property type="component" value="Unassembled WGS sequence"/>
</dbReference>
<dbReference type="Pfam" id="PF04326">
    <property type="entry name" value="SLFN_AlbA_2"/>
    <property type="match status" value="1"/>
</dbReference>
<dbReference type="InterPro" id="IPR038475">
    <property type="entry name" value="RecG_C_sf"/>
</dbReference>
<evidence type="ECO:0000313" key="3">
    <source>
        <dbReference type="Proteomes" id="UP000824140"/>
    </source>
</evidence>
<reference evidence="2" key="1">
    <citation type="submission" date="2020-10" db="EMBL/GenBank/DDBJ databases">
        <authorList>
            <person name="Gilroy R."/>
        </authorList>
    </citation>
    <scope>NUCLEOTIDE SEQUENCE</scope>
    <source>
        <strain evidence="2">13766</strain>
    </source>
</reference>
<comment type="caution">
    <text evidence="2">The sequence shown here is derived from an EMBL/GenBank/DDBJ whole genome shotgun (WGS) entry which is preliminary data.</text>
</comment>
<dbReference type="EMBL" id="DVJN01000267">
    <property type="protein sequence ID" value="HIS94059.1"/>
    <property type="molecule type" value="Genomic_DNA"/>
</dbReference>
<reference evidence="2" key="2">
    <citation type="journal article" date="2021" name="PeerJ">
        <title>Extensive microbial diversity within the chicken gut microbiome revealed by metagenomics and culture.</title>
        <authorList>
            <person name="Gilroy R."/>
            <person name="Ravi A."/>
            <person name="Getino M."/>
            <person name="Pursley I."/>
            <person name="Horton D.L."/>
            <person name="Alikhan N.F."/>
            <person name="Baker D."/>
            <person name="Gharbi K."/>
            <person name="Hall N."/>
            <person name="Watson M."/>
            <person name="Adriaenssens E.M."/>
            <person name="Foster-Nyarko E."/>
            <person name="Jarju S."/>
            <person name="Secka A."/>
            <person name="Antonio M."/>
            <person name="Oren A."/>
            <person name="Chaudhuri R.R."/>
            <person name="La Ragione R."/>
            <person name="Hildebrand F."/>
            <person name="Pallen M.J."/>
        </authorList>
    </citation>
    <scope>NUCLEOTIDE SEQUENCE</scope>
    <source>
        <strain evidence="2">13766</strain>
    </source>
</reference>
<proteinExistence type="predicted"/>
<feature type="domain" description="Schlafen AlbA-2" evidence="1">
    <location>
        <begin position="36"/>
        <end position="161"/>
    </location>
</feature>
<dbReference type="InterPro" id="IPR007421">
    <property type="entry name" value="Schlafen_AlbA_2_dom"/>
</dbReference>
<dbReference type="Gene3D" id="3.30.565.60">
    <property type="match status" value="1"/>
</dbReference>
<evidence type="ECO:0000259" key="1">
    <source>
        <dbReference type="Pfam" id="PF04326"/>
    </source>
</evidence>
<dbReference type="Pfam" id="PF13749">
    <property type="entry name" value="HATPase_c_4"/>
    <property type="match status" value="1"/>
</dbReference>
<evidence type="ECO:0000313" key="2">
    <source>
        <dbReference type="EMBL" id="HIS94059.1"/>
    </source>
</evidence>
<name>A0A9D1G2W1_9FIRM</name>
<protein>
    <submittedName>
        <fullName evidence="2">DNA binding domain-containing protein</fullName>
    </submittedName>
</protein>
<dbReference type="AlphaFoldDB" id="A0A9D1G2W1"/>
<sequence length="493" mass="54785">MWEWTETRTFDTMDAGFFGQEVELVIDFQHLEKYRENNRIEAKKSLGGLPHSIWETYSAFANTLGGVLLLGVVELPDKSLQTVNLPDPQALIEEFWQIVNDPRKISANILTRESVCVQEIQGNRIVSIVIPRAQRCDRPVYMDGNPYAGSYRRNGEGDYKCTREEVDAMLRDAALQSQDMAVLEHFGMNALDFASIRRYCMRLRPFWQGENMTFLAQLGAIGADADGQNHPTAAGLLLFGREREIVRQFPGYRLVYREQKDVGEETIDSASDGWSGNLFDFYTRVCARLAHGIQPPCDGKSQGAASVSAYAALREALANCLIHADYCAQQGIEIVKTREEISFSNPGSLRVAAESARRGERSDPRNDVVSRILARVDIGARSGGGVANIYQIWKGLGWNAPKLMESFAPDRVVLTLPLTATDGMPSGVELRGGAAERYRAEIVIAYLTDHASANAAEIAALLNVQLSCAQAVLDSLMQWKIVTKEESMYRLSD</sequence>
<dbReference type="InterPro" id="IPR038461">
    <property type="entry name" value="Schlafen_AlbA_2_dom_sf"/>
</dbReference>